<dbReference type="SUPFAM" id="SSF111038">
    <property type="entry name" value="YjbQ-like"/>
    <property type="match status" value="1"/>
</dbReference>
<dbReference type="EMBL" id="JMIU01000001">
    <property type="protein sequence ID" value="KDN96036.1"/>
    <property type="molecule type" value="Genomic_DNA"/>
</dbReference>
<accession>A0A067A099</accession>
<organism evidence="2 3">
    <name type="scientific">Hydrogenovibrio marinus</name>
    <dbReference type="NCBI Taxonomy" id="28885"/>
    <lineage>
        <taxon>Bacteria</taxon>
        <taxon>Pseudomonadati</taxon>
        <taxon>Pseudomonadota</taxon>
        <taxon>Gammaproteobacteria</taxon>
        <taxon>Thiotrichales</taxon>
        <taxon>Piscirickettsiaceae</taxon>
        <taxon>Hydrogenovibrio</taxon>
    </lineage>
</organism>
<evidence type="ECO:0000313" key="3">
    <source>
        <dbReference type="Proteomes" id="UP000027341"/>
    </source>
</evidence>
<dbReference type="STRING" id="28885.EI16_07040"/>
<dbReference type="InterPro" id="IPR001602">
    <property type="entry name" value="UPF0047_YjbQ-like"/>
</dbReference>
<keyword evidence="3" id="KW-1185">Reference proteome</keyword>
<comment type="caution">
    <text evidence="2">The sequence shown here is derived from an EMBL/GenBank/DDBJ whole genome shotgun (WGS) entry which is preliminary data.</text>
</comment>
<sequence length="139" mass="15870">MKTFQTLLKITTPKRGTYSITDKIEQCVKESGIQSGLCHVFCQHTSASLIITENADPTVREDIEYWMQKTILDGDPAYRHNYEGDDDMSGHIRSMITQSSQTLPVSNNRLNLGTWQGIFLYEHRTGRFERRLVVTTQGA</sequence>
<dbReference type="RefSeq" id="WP_029911339.1">
    <property type="nucleotide sequence ID" value="NZ_AP020335.1"/>
</dbReference>
<dbReference type="Pfam" id="PF01894">
    <property type="entry name" value="YjbQ"/>
    <property type="match status" value="1"/>
</dbReference>
<evidence type="ECO:0000313" key="2">
    <source>
        <dbReference type="EMBL" id="KDN96036.1"/>
    </source>
</evidence>
<comment type="similarity">
    <text evidence="1">Belongs to the UPF0047 family.</text>
</comment>
<dbReference type="PIRSF" id="PIRSF004681">
    <property type="entry name" value="UCP004681"/>
    <property type="match status" value="1"/>
</dbReference>
<protein>
    <submittedName>
        <fullName evidence="2">Secondary thiamine-phosphate synthase</fullName>
    </submittedName>
</protein>
<dbReference type="NCBIfam" id="TIGR00149">
    <property type="entry name" value="TIGR00149_YjbQ"/>
    <property type="match status" value="1"/>
</dbReference>
<name>A0A067A099_HYDMR</name>
<evidence type="ECO:0000256" key="1">
    <source>
        <dbReference type="ARBA" id="ARBA00005534"/>
    </source>
</evidence>
<proteinExistence type="inferred from homology"/>
<dbReference type="PANTHER" id="PTHR30615">
    <property type="entry name" value="UNCHARACTERIZED PROTEIN YJBQ-RELATED"/>
    <property type="match status" value="1"/>
</dbReference>
<dbReference type="Gene3D" id="2.60.120.460">
    <property type="entry name" value="YjbQ-like"/>
    <property type="match status" value="1"/>
</dbReference>
<dbReference type="Proteomes" id="UP000027341">
    <property type="component" value="Unassembled WGS sequence"/>
</dbReference>
<dbReference type="AlphaFoldDB" id="A0A067A099"/>
<dbReference type="InterPro" id="IPR035917">
    <property type="entry name" value="YjbQ-like_sf"/>
</dbReference>
<reference evidence="2 3" key="1">
    <citation type="submission" date="2014-04" db="EMBL/GenBank/DDBJ databases">
        <title>Draft genome sequence of Hydrogenovibrio marinus MH-110, a model organism for aerobic H2 metabolism.</title>
        <authorList>
            <person name="Cha H.J."/>
            <person name="Jo B.H."/>
            <person name="Hwang B.H."/>
        </authorList>
    </citation>
    <scope>NUCLEOTIDE SEQUENCE [LARGE SCALE GENOMIC DNA]</scope>
    <source>
        <strain evidence="2 3">MH-110</strain>
    </source>
</reference>
<dbReference type="PANTHER" id="PTHR30615:SF8">
    <property type="entry name" value="UPF0047 PROTEIN C4A8.02C"/>
    <property type="match status" value="1"/>
</dbReference>
<gene>
    <name evidence="2" type="ORF">EI16_07040</name>
</gene>